<keyword evidence="1" id="KW-0732">Signal</keyword>
<name>A0ABR7JKJ2_9FIRM</name>
<dbReference type="InterPro" id="IPR029051">
    <property type="entry name" value="DUF4352"/>
</dbReference>
<dbReference type="EMBL" id="JACRWE010000001">
    <property type="protein sequence ID" value="MBC5995272.1"/>
    <property type="molecule type" value="Genomic_DNA"/>
</dbReference>
<evidence type="ECO:0000256" key="2">
    <source>
        <dbReference type="SAM" id="Phobius"/>
    </source>
</evidence>
<dbReference type="Pfam" id="PF11611">
    <property type="entry name" value="DUF4352"/>
    <property type="match status" value="1"/>
</dbReference>
<sequence>MYKKYKLDGPGNPKYDPDEYRIAHERRFSENTEEWNRILQGDTRFRRRHPQNKSNSIKVKDILIIITTLFIILSIGLSKFNKDYSIPNTNINPINITINNITTGIEDQYAKASSGNKLVYIDVSLENSSNNPYNIDLSKFKLIDKNSNTYNLLHYTVYNENSLTNINPNSSTNIKLVFELPLEYSDEVRLSIN</sequence>
<dbReference type="Proteomes" id="UP000609849">
    <property type="component" value="Unassembled WGS sequence"/>
</dbReference>
<proteinExistence type="predicted"/>
<evidence type="ECO:0000313" key="4">
    <source>
        <dbReference type="EMBL" id="MBC5995272.1"/>
    </source>
</evidence>
<accession>A0ABR7JKJ2</accession>
<keyword evidence="5" id="KW-1185">Reference proteome</keyword>
<evidence type="ECO:0000313" key="5">
    <source>
        <dbReference type="Proteomes" id="UP000609849"/>
    </source>
</evidence>
<evidence type="ECO:0000256" key="1">
    <source>
        <dbReference type="ARBA" id="ARBA00022729"/>
    </source>
</evidence>
<keyword evidence="2" id="KW-0472">Membrane</keyword>
<comment type="caution">
    <text evidence="4">The sequence shown here is derived from an EMBL/GenBank/DDBJ whole genome shotgun (WGS) entry which is preliminary data.</text>
</comment>
<dbReference type="Gene3D" id="2.60.40.1240">
    <property type="match status" value="1"/>
</dbReference>
<organism evidence="4 5">
    <name type="scientific">Romboutsia faecis</name>
    <dbReference type="NCBI Taxonomy" id="2764597"/>
    <lineage>
        <taxon>Bacteria</taxon>
        <taxon>Bacillati</taxon>
        <taxon>Bacillota</taxon>
        <taxon>Clostridia</taxon>
        <taxon>Peptostreptococcales</taxon>
        <taxon>Peptostreptococcaceae</taxon>
        <taxon>Romboutsia</taxon>
    </lineage>
</organism>
<gene>
    <name evidence="4" type="ORF">H8923_00740</name>
</gene>
<reference evidence="4 5" key="1">
    <citation type="submission" date="2020-08" db="EMBL/GenBank/DDBJ databases">
        <authorList>
            <person name="Liu C."/>
            <person name="Sun Q."/>
        </authorList>
    </citation>
    <scope>NUCLEOTIDE SEQUENCE [LARGE SCALE GENOMIC DNA]</scope>
    <source>
        <strain evidence="4 5">NSJ-18</strain>
    </source>
</reference>
<dbReference type="RefSeq" id="WP_153971517.1">
    <property type="nucleotide sequence ID" value="NZ_JACRWE010000001.1"/>
</dbReference>
<keyword evidence="2" id="KW-0812">Transmembrane</keyword>
<dbReference type="InterPro" id="IPR029050">
    <property type="entry name" value="Immunoprotect_excell_Ig-like"/>
</dbReference>
<feature type="transmembrane region" description="Helical" evidence="2">
    <location>
        <begin position="62"/>
        <end position="80"/>
    </location>
</feature>
<feature type="domain" description="DUF4352" evidence="3">
    <location>
        <begin position="90"/>
        <end position="185"/>
    </location>
</feature>
<protein>
    <submittedName>
        <fullName evidence="4">DUF4352 domain-containing protein</fullName>
    </submittedName>
</protein>
<evidence type="ECO:0000259" key="3">
    <source>
        <dbReference type="Pfam" id="PF11611"/>
    </source>
</evidence>
<keyword evidence="2" id="KW-1133">Transmembrane helix</keyword>